<feature type="compositionally biased region" description="Basic and acidic residues" evidence="5">
    <location>
        <begin position="99"/>
        <end position="115"/>
    </location>
</feature>
<accession>A0AAQ3TBM8</accession>
<keyword evidence="2" id="KW-0645">Protease</keyword>
<dbReference type="PANTHER" id="PTHR46915:SF14">
    <property type="entry name" value="UBIQUITIN-LIKE-SPECIFIC PROTEASE 1D"/>
    <property type="match status" value="1"/>
</dbReference>
<protein>
    <recommendedName>
        <fullName evidence="6">Ubiquitin-like protease family profile domain-containing protein</fullName>
    </recommendedName>
</protein>
<dbReference type="SUPFAM" id="SSF54001">
    <property type="entry name" value="Cysteine proteinases"/>
    <property type="match status" value="1"/>
</dbReference>
<dbReference type="InterPro" id="IPR038765">
    <property type="entry name" value="Papain-like_cys_pep_sf"/>
</dbReference>
<evidence type="ECO:0000259" key="6">
    <source>
        <dbReference type="PROSITE" id="PS50600"/>
    </source>
</evidence>
<feature type="region of interest" description="Disordered" evidence="5">
    <location>
        <begin position="189"/>
        <end position="256"/>
    </location>
</feature>
<feature type="compositionally biased region" description="Acidic residues" evidence="5">
    <location>
        <begin position="558"/>
        <end position="567"/>
    </location>
</feature>
<dbReference type="EMBL" id="CP144748">
    <property type="protein sequence ID" value="WVZ68904.1"/>
    <property type="molecule type" value="Genomic_DNA"/>
</dbReference>
<dbReference type="Gene3D" id="1.10.418.20">
    <property type="match status" value="1"/>
</dbReference>
<dbReference type="InterPro" id="IPR003653">
    <property type="entry name" value="Peptidase_C48_C"/>
</dbReference>
<feature type="region of interest" description="Disordered" evidence="5">
    <location>
        <begin position="541"/>
        <end position="567"/>
    </location>
</feature>
<dbReference type="PANTHER" id="PTHR46915">
    <property type="entry name" value="UBIQUITIN-LIKE PROTEASE 4-RELATED"/>
    <property type="match status" value="1"/>
</dbReference>
<dbReference type="PROSITE" id="PS50600">
    <property type="entry name" value="ULP_PROTEASE"/>
    <property type="match status" value="1"/>
</dbReference>
<evidence type="ECO:0000256" key="3">
    <source>
        <dbReference type="ARBA" id="ARBA00022801"/>
    </source>
</evidence>
<evidence type="ECO:0000313" key="7">
    <source>
        <dbReference type="EMBL" id="WVZ68904.1"/>
    </source>
</evidence>
<feature type="region of interest" description="Disordered" evidence="5">
    <location>
        <begin position="99"/>
        <end position="131"/>
    </location>
</feature>
<gene>
    <name evidence="7" type="ORF">U9M48_017780</name>
</gene>
<evidence type="ECO:0000256" key="5">
    <source>
        <dbReference type="SAM" id="MobiDB-lite"/>
    </source>
</evidence>
<reference evidence="7 8" key="1">
    <citation type="submission" date="2024-02" db="EMBL/GenBank/DDBJ databases">
        <title>High-quality chromosome-scale genome assembly of Pensacola bahiagrass (Paspalum notatum Flugge var. saurae).</title>
        <authorList>
            <person name="Vega J.M."/>
            <person name="Podio M."/>
            <person name="Orjuela J."/>
            <person name="Siena L.A."/>
            <person name="Pessino S.C."/>
            <person name="Combes M.C."/>
            <person name="Mariac C."/>
            <person name="Albertini E."/>
            <person name="Pupilli F."/>
            <person name="Ortiz J.P.A."/>
            <person name="Leblanc O."/>
        </authorList>
    </citation>
    <scope>NUCLEOTIDE SEQUENCE [LARGE SCALE GENOMIC DNA]</scope>
    <source>
        <strain evidence="7">R1</strain>
        <tissue evidence="7">Leaf</tissue>
    </source>
</reference>
<name>A0AAQ3TBM8_PASNO</name>
<dbReference type="Gene3D" id="3.30.310.130">
    <property type="entry name" value="Ubiquitin-related"/>
    <property type="match status" value="1"/>
</dbReference>
<keyword evidence="4" id="KW-0788">Thiol protease</keyword>
<comment type="similarity">
    <text evidence="1">Belongs to the peptidase C48 family.</text>
</comment>
<dbReference type="GO" id="GO:0008234">
    <property type="term" value="F:cysteine-type peptidase activity"/>
    <property type="evidence" value="ECO:0007669"/>
    <property type="project" value="UniProtKB-KW"/>
</dbReference>
<feature type="compositionally biased region" description="Polar residues" evidence="5">
    <location>
        <begin position="217"/>
        <end position="234"/>
    </location>
</feature>
<evidence type="ECO:0000256" key="1">
    <source>
        <dbReference type="ARBA" id="ARBA00005234"/>
    </source>
</evidence>
<dbReference type="Pfam" id="PF02902">
    <property type="entry name" value="Peptidase_C48"/>
    <property type="match status" value="1"/>
</dbReference>
<keyword evidence="8" id="KW-1185">Reference proteome</keyword>
<sequence>MAAPRGGIVIDWRQTMSPDSPPAELEVVGSSPPVSTQPSAAHADARDGSEGGGDGSAAKFASLSDHNLQETINRWYGKAHCLPDGGEKMRRHVDGMKKELERRRADSKRKDETLHKQPPQAKTTSGSVNDPFAFNPDDMLSYKTSGKYIKSSSLISPTRTNKDRGEASPLGQGKHAYVKKNSRMAISSAGHQLKSHAHHQKSTDTEHLNKYSESRMKSTLGTSMRNPQKNSNANVKGKHSNFLEDDTASGSERRWKLSRNKASPSFMSRKDVVLLDDDLDTEPARLVDVGISNRWDESKIYYPSSTDPEAVDLSYSDLKCLEPEEYLKSPIINFFLQYLKKSRPRKDLHMFNTYFYNKLEEALSTMGDGDLQFSKLRKWWRNVDIFKKAYIILPINETMHWSLIIVCMPAKGTEAGPIMLHLDSLGLHSSQKLFNKVASYLEAEWRHLQKDSSYDIPFSGAIWKHLPRNVISKEVEVPRQRNDYDCGLFMLYYVDMFIQEAPERLTLEDLGMFGRKWFHHAEASRLRVGIQALLLDLFETEQGDDEPAGPASQTCDQSEGEEEMDDG</sequence>
<organism evidence="7 8">
    <name type="scientific">Paspalum notatum var. saurae</name>
    <dbReference type="NCBI Taxonomy" id="547442"/>
    <lineage>
        <taxon>Eukaryota</taxon>
        <taxon>Viridiplantae</taxon>
        <taxon>Streptophyta</taxon>
        <taxon>Embryophyta</taxon>
        <taxon>Tracheophyta</taxon>
        <taxon>Spermatophyta</taxon>
        <taxon>Magnoliopsida</taxon>
        <taxon>Liliopsida</taxon>
        <taxon>Poales</taxon>
        <taxon>Poaceae</taxon>
        <taxon>PACMAD clade</taxon>
        <taxon>Panicoideae</taxon>
        <taxon>Andropogonodae</taxon>
        <taxon>Paspaleae</taxon>
        <taxon>Paspalinae</taxon>
        <taxon>Paspalum</taxon>
    </lineage>
</organism>
<feature type="compositionally biased region" description="Basic and acidic residues" evidence="5">
    <location>
        <begin position="201"/>
        <end position="216"/>
    </location>
</feature>
<feature type="region of interest" description="Disordered" evidence="5">
    <location>
        <begin position="1"/>
        <end position="62"/>
    </location>
</feature>
<dbReference type="GO" id="GO:0006508">
    <property type="term" value="P:proteolysis"/>
    <property type="evidence" value="ECO:0007669"/>
    <property type="project" value="UniProtKB-KW"/>
</dbReference>
<keyword evidence="3" id="KW-0378">Hydrolase</keyword>
<dbReference type="GO" id="GO:0016926">
    <property type="term" value="P:protein desumoylation"/>
    <property type="evidence" value="ECO:0007669"/>
    <property type="project" value="UniProtKB-ARBA"/>
</dbReference>
<dbReference type="AlphaFoldDB" id="A0AAQ3TBM8"/>
<dbReference type="Proteomes" id="UP001341281">
    <property type="component" value="Chromosome 04"/>
</dbReference>
<proteinExistence type="inferred from homology"/>
<evidence type="ECO:0000313" key="8">
    <source>
        <dbReference type="Proteomes" id="UP001341281"/>
    </source>
</evidence>
<evidence type="ECO:0000256" key="2">
    <source>
        <dbReference type="ARBA" id="ARBA00022670"/>
    </source>
</evidence>
<feature type="domain" description="Ubiquitin-like protease family profile" evidence="6">
    <location>
        <begin position="311"/>
        <end position="497"/>
    </location>
</feature>
<evidence type="ECO:0000256" key="4">
    <source>
        <dbReference type="ARBA" id="ARBA00022807"/>
    </source>
</evidence>
<feature type="region of interest" description="Disordered" evidence="5">
    <location>
        <begin position="153"/>
        <end position="175"/>
    </location>
</feature>